<dbReference type="Proteomes" id="UP000184267">
    <property type="component" value="Unassembled WGS sequence"/>
</dbReference>
<keyword evidence="3" id="KW-1185">Reference proteome</keyword>
<organism evidence="2 3">
    <name type="scientific">Trametes pubescens</name>
    <name type="common">White-rot fungus</name>
    <dbReference type="NCBI Taxonomy" id="154538"/>
    <lineage>
        <taxon>Eukaryota</taxon>
        <taxon>Fungi</taxon>
        <taxon>Dikarya</taxon>
        <taxon>Basidiomycota</taxon>
        <taxon>Agaricomycotina</taxon>
        <taxon>Agaricomycetes</taxon>
        <taxon>Polyporales</taxon>
        <taxon>Polyporaceae</taxon>
        <taxon>Trametes</taxon>
    </lineage>
</organism>
<evidence type="ECO:0000256" key="1">
    <source>
        <dbReference type="SAM" id="MobiDB-lite"/>
    </source>
</evidence>
<feature type="region of interest" description="Disordered" evidence="1">
    <location>
        <begin position="1"/>
        <end position="31"/>
    </location>
</feature>
<sequence>MSHRSPSPTSLALPGRQHAETESQTGSSLARSAQVYAPPHCPYWLASGPVALLVGLATGVLAGADVGGTVDAIVGDETGGAGAAAPEPMAVVMGPFSMNTPLMYQSSGAGVLTMRSTPTWKSSELVEVDAGMLSATLTSGSPPVEAQRPTVPAEN</sequence>
<feature type="compositionally biased region" description="Polar residues" evidence="1">
    <location>
        <begin position="22"/>
        <end position="31"/>
    </location>
</feature>
<reference evidence="2 3" key="1">
    <citation type="submission" date="2016-10" db="EMBL/GenBank/DDBJ databases">
        <title>Genome sequence of the basidiomycete white-rot fungus Trametes pubescens.</title>
        <authorList>
            <person name="Makela M.R."/>
            <person name="Granchi Z."/>
            <person name="Peng M."/>
            <person name="De Vries R.P."/>
            <person name="Grigoriev I."/>
            <person name="Riley R."/>
            <person name="Hilden K."/>
        </authorList>
    </citation>
    <scope>NUCLEOTIDE SEQUENCE [LARGE SCALE GENOMIC DNA]</scope>
    <source>
        <strain evidence="2 3">FBCC735</strain>
    </source>
</reference>
<gene>
    <name evidence="2" type="ORF">TRAPUB_9611</name>
</gene>
<evidence type="ECO:0000313" key="2">
    <source>
        <dbReference type="EMBL" id="OJT13841.1"/>
    </source>
</evidence>
<feature type="compositionally biased region" description="Polar residues" evidence="1">
    <location>
        <begin position="1"/>
        <end position="10"/>
    </location>
</feature>
<proteinExistence type="predicted"/>
<protein>
    <submittedName>
        <fullName evidence="2">Uncharacterized protein</fullName>
    </submittedName>
</protein>
<accession>A0A1M2W1V7</accession>
<dbReference type="EMBL" id="MNAD01000356">
    <property type="protein sequence ID" value="OJT13841.1"/>
    <property type="molecule type" value="Genomic_DNA"/>
</dbReference>
<dbReference type="AlphaFoldDB" id="A0A1M2W1V7"/>
<comment type="caution">
    <text evidence="2">The sequence shown here is derived from an EMBL/GenBank/DDBJ whole genome shotgun (WGS) entry which is preliminary data.</text>
</comment>
<feature type="region of interest" description="Disordered" evidence="1">
    <location>
        <begin position="136"/>
        <end position="155"/>
    </location>
</feature>
<evidence type="ECO:0000313" key="3">
    <source>
        <dbReference type="Proteomes" id="UP000184267"/>
    </source>
</evidence>
<name>A0A1M2W1V7_TRAPU</name>